<dbReference type="Pfam" id="PF01118">
    <property type="entry name" value="Semialdhyde_dh"/>
    <property type="match status" value="1"/>
</dbReference>
<dbReference type="InterPro" id="IPR023013">
    <property type="entry name" value="AGPR_AS"/>
</dbReference>
<dbReference type="EMBL" id="FZNY01000001">
    <property type="protein sequence ID" value="SNR35373.1"/>
    <property type="molecule type" value="Genomic_DNA"/>
</dbReference>
<evidence type="ECO:0000259" key="7">
    <source>
        <dbReference type="SMART" id="SM00859"/>
    </source>
</evidence>
<evidence type="ECO:0000313" key="8">
    <source>
        <dbReference type="EMBL" id="SNR35373.1"/>
    </source>
</evidence>
<dbReference type="UniPathway" id="UPA00068">
    <property type="reaction ID" value="UER00108"/>
</dbReference>
<dbReference type="GO" id="GO:0070401">
    <property type="term" value="F:NADP+ binding"/>
    <property type="evidence" value="ECO:0007669"/>
    <property type="project" value="InterPro"/>
</dbReference>
<dbReference type="Proteomes" id="UP000198379">
    <property type="component" value="Unassembled WGS sequence"/>
</dbReference>
<evidence type="ECO:0000256" key="3">
    <source>
        <dbReference type="ARBA" id="ARBA00022857"/>
    </source>
</evidence>
<comment type="pathway">
    <text evidence="5">Amino-acid biosynthesis; L-arginine biosynthesis; N(2)-acetyl-L-ornithine from L-glutamate: step 3/4.</text>
</comment>
<evidence type="ECO:0000313" key="9">
    <source>
        <dbReference type="Proteomes" id="UP000198379"/>
    </source>
</evidence>
<dbReference type="SMART" id="SM00859">
    <property type="entry name" value="Semialdhyde_dh"/>
    <property type="match status" value="1"/>
</dbReference>
<dbReference type="EC" id="1.2.1.38" evidence="5"/>
<gene>
    <name evidence="5" type="primary">argC</name>
    <name evidence="8" type="ORF">SAMN06265376_10133</name>
</gene>
<dbReference type="CDD" id="cd23934">
    <property type="entry name" value="AGPR_1_C"/>
    <property type="match status" value="1"/>
</dbReference>
<dbReference type="InterPro" id="IPR058924">
    <property type="entry name" value="AGPR_dimerisation_dom"/>
</dbReference>
<evidence type="ECO:0000256" key="6">
    <source>
        <dbReference type="PROSITE-ProRule" id="PRU10010"/>
    </source>
</evidence>
<dbReference type="InterPro" id="IPR050085">
    <property type="entry name" value="AGPR"/>
</dbReference>
<keyword evidence="5" id="KW-0963">Cytoplasm</keyword>
<dbReference type="HAMAP" id="MF_00150">
    <property type="entry name" value="ArgC_type1"/>
    <property type="match status" value="1"/>
</dbReference>
<dbReference type="GO" id="GO:0005737">
    <property type="term" value="C:cytoplasm"/>
    <property type="evidence" value="ECO:0007669"/>
    <property type="project" value="UniProtKB-SubCell"/>
</dbReference>
<sequence length="325" mass="36193">MIKAGIIGGAGYTAGELIRTLVHHPKVQIDFVFSTSNAGNPIHHIHQDVIGTIDMSFTDTINPNVAVVFLCLGHGKSKEFLEKHSFSKDTKIIDLSNDFRLSEEATYKEKKFIYGLPEVNKKAIQQAQYIANPGCFATAIQLAIAPLANKKLLTKDIHINAVTGATGAGVSLSKTTHFTWRDNNFSHYKAFNHQHLGEIHQTVHQLQDDFASEIHFIPNRGNFSRGIFATAYTHFKGTLEEAIILYKNYYQEAPFTIVSDKSIHLKQVVNTNKCILHIEKHQHKLLITSVIDNLLKGASGQAIQNMNLAFGLHETEGLLLKGSHF</sequence>
<comment type="subcellular location">
    <subcellularLocation>
        <location evidence="5">Cytoplasm</location>
    </subcellularLocation>
</comment>
<comment type="function">
    <text evidence="5">Catalyzes the NADPH-dependent reduction of N-acetyl-5-glutamyl phosphate to yield N-acetyl-L-glutamate 5-semialdehyde.</text>
</comment>
<dbReference type="AlphaFoldDB" id="A0A238VNN9"/>
<dbReference type="Pfam" id="PF22698">
    <property type="entry name" value="Semialdhyde_dhC_1"/>
    <property type="match status" value="1"/>
</dbReference>
<dbReference type="GO" id="GO:0003942">
    <property type="term" value="F:N-acetyl-gamma-glutamyl-phosphate reductase activity"/>
    <property type="evidence" value="ECO:0007669"/>
    <property type="project" value="UniProtKB-UniRule"/>
</dbReference>
<dbReference type="SUPFAM" id="SSF51735">
    <property type="entry name" value="NAD(P)-binding Rossmann-fold domains"/>
    <property type="match status" value="1"/>
</dbReference>
<evidence type="ECO:0000256" key="5">
    <source>
        <dbReference type="HAMAP-Rule" id="MF_00150"/>
    </source>
</evidence>
<dbReference type="PANTHER" id="PTHR32338:SF10">
    <property type="entry name" value="N-ACETYL-GAMMA-GLUTAMYL-PHOSPHATE REDUCTASE, CHLOROPLASTIC-RELATED"/>
    <property type="match status" value="1"/>
</dbReference>
<feature type="domain" description="Semialdehyde dehydrogenase NAD-binding" evidence="7">
    <location>
        <begin position="3"/>
        <end position="127"/>
    </location>
</feature>
<dbReference type="GO" id="GO:0006526">
    <property type="term" value="P:L-arginine biosynthetic process"/>
    <property type="evidence" value="ECO:0007669"/>
    <property type="project" value="UniProtKB-UniRule"/>
</dbReference>
<keyword evidence="3 5" id="KW-0521">NADP</keyword>
<dbReference type="RefSeq" id="WP_089369415.1">
    <property type="nucleotide sequence ID" value="NZ_BMEP01000002.1"/>
</dbReference>
<keyword evidence="2 5" id="KW-0028">Amino-acid biosynthesis</keyword>
<evidence type="ECO:0000256" key="1">
    <source>
        <dbReference type="ARBA" id="ARBA00022571"/>
    </source>
</evidence>
<dbReference type="InterPro" id="IPR000534">
    <property type="entry name" value="Semialdehyde_DH_NAD-bd"/>
</dbReference>
<name>A0A238VNN9_9FLAO</name>
<evidence type="ECO:0000256" key="4">
    <source>
        <dbReference type="ARBA" id="ARBA00023002"/>
    </source>
</evidence>
<dbReference type="Gene3D" id="3.40.50.720">
    <property type="entry name" value="NAD(P)-binding Rossmann-like Domain"/>
    <property type="match status" value="1"/>
</dbReference>
<reference evidence="8 9" key="1">
    <citation type="submission" date="2017-06" db="EMBL/GenBank/DDBJ databases">
        <authorList>
            <person name="Kim H.J."/>
            <person name="Triplett B.A."/>
        </authorList>
    </citation>
    <scope>NUCLEOTIDE SEQUENCE [LARGE SCALE GENOMIC DNA]</scope>
    <source>
        <strain evidence="8 9">DSM 25597</strain>
    </source>
</reference>
<protein>
    <recommendedName>
        <fullName evidence="5">N-acetyl-gamma-glutamyl-phosphate reductase</fullName>
        <shortName evidence="5">AGPR</shortName>
        <ecNumber evidence="5">1.2.1.38</ecNumber>
    </recommendedName>
    <alternativeName>
        <fullName evidence="5">N-acetyl-glutamate semialdehyde dehydrogenase</fullName>
        <shortName evidence="5">NAGSA dehydrogenase</shortName>
    </alternativeName>
</protein>
<dbReference type="Gene3D" id="3.30.360.10">
    <property type="entry name" value="Dihydrodipicolinate Reductase, domain 2"/>
    <property type="match status" value="1"/>
</dbReference>
<dbReference type="GO" id="GO:0051287">
    <property type="term" value="F:NAD binding"/>
    <property type="evidence" value="ECO:0007669"/>
    <property type="project" value="InterPro"/>
</dbReference>
<dbReference type="CDD" id="cd17895">
    <property type="entry name" value="AGPR_1_N"/>
    <property type="match status" value="1"/>
</dbReference>
<dbReference type="InterPro" id="IPR036291">
    <property type="entry name" value="NAD(P)-bd_dom_sf"/>
</dbReference>
<keyword evidence="9" id="KW-1185">Reference proteome</keyword>
<dbReference type="InterPro" id="IPR000706">
    <property type="entry name" value="AGPR_type-1"/>
</dbReference>
<dbReference type="SUPFAM" id="SSF55347">
    <property type="entry name" value="Glyceraldehyde-3-phosphate dehydrogenase-like, C-terminal domain"/>
    <property type="match status" value="1"/>
</dbReference>
<comment type="catalytic activity">
    <reaction evidence="5">
        <text>N-acetyl-L-glutamate 5-semialdehyde + phosphate + NADP(+) = N-acetyl-L-glutamyl 5-phosphate + NADPH + H(+)</text>
        <dbReference type="Rhea" id="RHEA:21588"/>
        <dbReference type="ChEBI" id="CHEBI:15378"/>
        <dbReference type="ChEBI" id="CHEBI:29123"/>
        <dbReference type="ChEBI" id="CHEBI:43474"/>
        <dbReference type="ChEBI" id="CHEBI:57783"/>
        <dbReference type="ChEBI" id="CHEBI:57936"/>
        <dbReference type="ChEBI" id="CHEBI:58349"/>
        <dbReference type="EC" id="1.2.1.38"/>
    </reaction>
</comment>
<dbReference type="PROSITE" id="PS01224">
    <property type="entry name" value="ARGC"/>
    <property type="match status" value="1"/>
</dbReference>
<accession>A0A238VNN9</accession>
<dbReference type="PANTHER" id="PTHR32338">
    <property type="entry name" value="N-ACETYL-GAMMA-GLUTAMYL-PHOSPHATE REDUCTASE, CHLOROPLASTIC-RELATED-RELATED"/>
    <property type="match status" value="1"/>
</dbReference>
<evidence type="ECO:0000256" key="2">
    <source>
        <dbReference type="ARBA" id="ARBA00022605"/>
    </source>
</evidence>
<keyword evidence="1 5" id="KW-0055">Arginine biosynthesis</keyword>
<proteinExistence type="inferred from homology"/>
<keyword evidence="4 5" id="KW-0560">Oxidoreductase</keyword>
<feature type="active site" evidence="5 6">
    <location>
        <position position="135"/>
    </location>
</feature>
<comment type="similarity">
    <text evidence="5">Belongs to the NAGSA dehydrogenase family. Type 1 subfamily.</text>
</comment>
<dbReference type="NCBIfam" id="TIGR01850">
    <property type="entry name" value="argC"/>
    <property type="match status" value="1"/>
</dbReference>
<organism evidence="8 9">
    <name type="scientific">Dokdonia pacifica</name>
    <dbReference type="NCBI Taxonomy" id="1627892"/>
    <lineage>
        <taxon>Bacteria</taxon>
        <taxon>Pseudomonadati</taxon>
        <taxon>Bacteroidota</taxon>
        <taxon>Flavobacteriia</taxon>
        <taxon>Flavobacteriales</taxon>
        <taxon>Flavobacteriaceae</taxon>
        <taxon>Dokdonia</taxon>
    </lineage>
</organism>
<dbReference type="OrthoDB" id="9801289at2"/>